<reference evidence="4" key="2">
    <citation type="submission" date="2020-04" db="EMBL/GenBank/DDBJ databases">
        <authorList>
            <consortium name="NCBI Genome Project"/>
        </authorList>
    </citation>
    <scope>NUCLEOTIDE SEQUENCE</scope>
    <source>
        <strain evidence="4">CBS 304.34</strain>
    </source>
</reference>
<evidence type="ECO:0000313" key="2">
    <source>
        <dbReference type="EMBL" id="KAF2817177.1"/>
    </source>
</evidence>
<dbReference type="AlphaFoldDB" id="A0A6A6ZAE6"/>
<protein>
    <submittedName>
        <fullName evidence="2 4">Uncharacterized protein</fullName>
    </submittedName>
</protein>
<feature type="compositionally biased region" description="Polar residues" evidence="1">
    <location>
        <begin position="34"/>
        <end position="57"/>
    </location>
</feature>
<proteinExistence type="predicted"/>
<organism evidence="2">
    <name type="scientific">Mytilinidion resinicola</name>
    <dbReference type="NCBI Taxonomy" id="574789"/>
    <lineage>
        <taxon>Eukaryota</taxon>
        <taxon>Fungi</taxon>
        <taxon>Dikarya</taxon>
        <taxon>Ascomycota</taxon>
        <taxon>Pezizomycotina</taxon>
        <taxon>Dothideomycetes</taxon>
        <taxon>Pleosporomycetidae</taxon>
        <taxon>Mytilinidiales</taxon>
        <taxon>Mytilinidiaceae</taxon>
        <taxon>Mytilinidion</taxon>
    </lineage>
</organism>
<name>A0A6A6ZAE6_9PEZI</name>
<feature type="compositionally biased region" description="Low complexity" evidence="1">
    <location>
        <begin position="58"/>
        <end position="69"/>
    </location>
</feature>
<gene>
    <name evidence="2 4" type="ORF">BDZ99DRAFT_513429</name>
</gene>
<dbReference type="Proteomes" id="UP000504636">
    <property type="component" value="Unplaced"/>
</dbReference>
<reference evidence="2 4" key="1">
    <citation type="journal article" date="2020" name="Stud. Mycol.">
        <title>101 Dothideomycetes genomes: a test case for predicting lifestyles and emergence of pathogens.</title>
        <authorList>
            <person name="Haridas S."/>
            <person name="Albert R."/>
            <person name="Binder M."/>
            <person name="Bloem J."/>
            <person name="Labutti K."/>
            <person name="Salamov A."/>
            <person name="Andreopoulos B."/>
            <person name="Baker S."/>
            <person name="Barry K."/>
            <person name="Bills G."/>
            <person name="Bluhm B."/>
            <person name="Cannon C."/>
            <person name="Castanera R."/>
            <person name="Culley D."/>
            <person name="Daum C."/>
            <person name="Ezra D."/>
            <person name="Gonzalez J."/>
            <person name="Henrissat B."/>
            <person name="Kuo A."/>
            <person name="Liang C."/>
            <person name="Lipzen A."/>
            <person name="Lutzoni F."/>
            <person name="Magnuson J."/>
            <person name="Mondo S."/>
            <person name="Nolan M."/>
            <person name="Ohm R."/>
            <person name="Pangilinan J."/>
            <person name="Park H.-J."/>
            <person name="Ramirez L."/>
            <person name="Alfaro M."/>
            <person name="Sun H."/>
            <person name="Tritt A."/>
            <person name="Yoshinaga Y."/>
            <person name="Zwiers L.-H."/>
            <person name="Turgeon B."/>
            <person name="Goodwin S."/>
            <person name="Spatafora J."/>
            <person name="Crous P."/>
            <person name="Grigoriev I."/>
        </authorList>
    </citation>
    <scope>NUCLEOTIDE SEQUENCE</scope>
    <source>
        <strain evidence="2 4">CBS 304.34</strain>
    </source>
</reference>
<sequence>MPSTKRNFDAFTNNKQQQDSNPKRFKSCPEPYSTVRTSFESNTGTVKTGSTTLSRKPSANTSISSTSTRSIEEASKLSPEVQSSPTLSDVKRNRKTKTDWVLTSSSRSRAVWKDLMPTEKDVQKIRNIVRPYLYLAGISTQNFDVKILSEGSWNRAFTVSSKDAGGTHMRLFFESRSQ</sequence>
<reference evidence="4" key="3">
    <citation type="submission" date="2025-04" db="UniProtKB">
        <authorList>
            <consortium name="RefSeq"/>
        </authorList>
    </citation>
    <scope>IDENTIFICATION</scope>
    <source>
        <strain evidence="4">CBS 304.34</strain>
    </source>
</reference>
<evidence type="ECO:0000256" key="1">
    <source>
        <dbReference type="SAM" id="MobiDB-lite"/>
    </source>
</evidence>
<keyword evidence="3" id="KW-1185">Reference proteome</keyword>
<dbReference type="RefSeq" id="XP_033584141.1">
    <property type="nucleotide sequence ID" value="XM_033724711.1"/>
</dbReference>
<feature type="compositionally biased region" description="Polar residues" evidence="1">
    <location>
        <begin position="1"/>
        <end position="20"/>
    </location>
</feature>
<evidence type="ECO:0000313" key="3">
    <source>
        <dbReference type="Proteomes" id="UP000504636"/>
    </source>
</evidence>
<evidence type="ECO:0000313" key="4">
    <source>
        <dbReference type="RefSeq" id="XP_033584141.1"/>
    </source>
</evidence>
<dbReference type="GeneID" id="54465604"/>
<accession>A0A6A6ZAE6</accession>
<feature type="region of interest" description="Disordered" evidence="1">
    <location>
        <begin position="1"/>
        <end position="92"/>
    </location>
</feature>
<dbReference type="EMBL" id="MU003692">
    <property type="protein sequence ID" value="KAF2817177.1"/>
    <property type="molecule type" value="Genomic_DNA"/>
</dbReference>